<dbReference type="EC" id="5.1.1.3" evidence="2 7"/>
<proteinExistence type="inferred from homology"/>
<dbReference type="RefSeq" id="WP_104983125.1">
    <property type="nucleotide sequence ID" value="NZ_CP012673.1"/>
</dbReference>
<dbReference type="InterPro" id="IPR001920">
    <property type="entry name" value="Asp/Glu_race"/>
</dbReference>
<keyword evidence="5 7" id="KW-0413">Isomerase</keyword>
<comment type="catalytic activity">
    <reaction evidence="1 7">
        <text>L-glutamate = D-glutamate</text>
        <dbReference type="Rhea" id="RHEA:12813"/>
        <dbReference type="ChEBI" id="CHEBI:29985"/>
        <dbReference type="ChEBI" id="CHEBI:29986"/>
        <dbReference type="EC" id="5.1.1.3"/>
    </reaction>
</comment>
<feature type="binding site" evidence="7">
    <location>
        <begin position="188"/>
        <end position="189"/>
    </location>
    <ligand>
        <name>substrate</name>
    </ligand>
</feature>
<dbReference type="PANTHER" id="PTHR21198">
    <property type="entry name" value="GLUTAMATE RACEMASE"/>
    <property type="match status" value="1"/>
</dbReference>
<evidence type="ECO:0000256" key="7">
    <source>
        <dbReference type="HAMAP-Rule" id="MF_00258"/>
    </source>
</evidence>
<dbReference type="InterPro" id="IPR015942">
    <property type="entry name" value="Asp/Glu/hydantoin_racemase"/>
</dbReference>
<dbReference type="OrthoDB" id="9801055at2"/>
<name>A0A2L0EZ85_SORCE</name>
<feature type="compositionally biased region" description="Basic and acidic residues" evidence="8">
    <location>
        <begin position="274"/>
        <end position="304"/>
    </location>
</feature>
<feature type="binding site" evidence="7">
    <location>
        <begin position="13"/>
        <end position="14"/>
    </location>
    <ligand>
        <name>substrate</name>
    </ligand>
</feature>
<dbReference type="SUPFAM" id="SSF53681">
    <property type="entry name" value="Aspartate/glutamate racemase"/>
    <property type="match status" value="2"/>
</dbReference>
<feature type="active site" description="Proton donor/acceptor" evidence="7">
    <location>
        <position position="76"/>
    </location>
</feature>
<dbReference type="PROSITE" id="PS00924">
    <property type="entry name" value="ASP_GLU_RACEMASE_2"/>
    <property type="match status" value="1"/>
</dbReference>
<feature type="binding site" evidence="7">
    <location>
        <begin position="77"/>
        <end position="78"/>
    </location>
    <ligand>
        <name>substrate</name>
    </ligand>
</feature>
<dbReference type="FunFam" id="3.40.50.1860:FF:000001">
    <property type="entry name" value="Glutamate racemase"/>
    <property type="match status" value="1"/>
</dbReference>
<dbReference type="GO" id="GO:0009252">
    <property type="term" value="P:peptidoglycan biosynthetic process"/>
    <property type="evidence" value="ECO:0007669"/>
    <property type="project" value="UniProtKB-UniRule"/>
</dbReference>
<dbReference type="Proteomes" id="UP000238348">
    <property type="component" value="Chromosome"/>
</dbReference>
<dbReference type="GO" id="GO:0008881">
    <property type="term" value="F:glutamate racemase activity"/>
    <property type="evidence" value="ECO:0007669"/>
    <property type="project" value="UniProtKB-UniRule"/>
</dbReference>
<protein>
    <recommendedName>
        <fullName evidence="2 7">Glutamate racemase</fullName>
        <ecNumber evidence="2 7">5.1.1.3</ecNumber>
    </recommendedName>
</protein>
<evidence type="ECO:0000256" key="3">
    <source>
        <dbReference type="ARBA" id="ARBA00022960"/>
    </source>
</evidence>
<feature type="active site" description="Proton donor/acceptor" evidence="7">
    <location>
        <position position="187"/>
    </location>
</feature>
<dbReference type="HAMAP" id="MF_00258">
    <property type="entry name" value="Glu_racemase"/>
    <property type="match status" value="1"/>
</dbReference>
<comment type="pathway">
    <text evidence="7">Cell wall biogenesis; peptidoglycan biosynthesis.</text>
</comment>
<dbReference type="InterPro" id="IPR033134">
    <property type="entry name" value="Asp/Glu_racemase_AS_2"/>
</dbReference>
<evidence type="ECO:0000256" key="5">
    <source>
        <dbReference type="ARBA" id="ARBA00023235"/>
    </source>
</evidence>
<dbReference type="NCBIfam" id="TIGR00067">
    <property type="entry name" value="glut_race"/>
    <property type="match status" value="1"/>
</dbReference>
<organism evidence="9 10">
    <name type="scientific">Sorangium cellulosum</name>
    <name type="common">Polyangium cellulosum</name>
    <dbReference type="NCBI Taxonomy" id="56"/>
    <lineage>
        <taxon>Bacteria</taxon>
        <taxon>Pseudomonadati</taxon>
        <taxon>Myxococcota</taxon>
        <taxon>Polyangia</taxon>
        <taxon>Polyangiales</taxon>
        <taxon>Polyangiaceae</taxon>
        <taxon>Sorangium</taxon>
    </lineage>
</organism>
<evidence type="ECO:0000256" key="2">
    <source>
        <dbReference type="ARBA" id="ARBA00013090"/>
    </source>
</evidence>
<feature type="binding site" evidence="7">
    <location>
        <begin position="45"/>
        <end position="46"/>
    </location>
    <ligand>
        <name>substrate</name>
    </ligand>
</feature>
<dbReference type="UniPathway" id="UPA00219"/>
<sequence length="343" mass="34601">MTSHADAPLGVFDSGLGGLTVVRALRRRCPAEDIVYLGDTARVPYGTRSPETVVRYALGCARVLIGRGVKAIVVACNTVSAVAIDMLRVELDLPVLGVILPGARAAVAASRGATIGVLGTAGTIASGAYPRAVASLSTRTEVAGQAAPLLVSLAEEGWLDGEVPRLVARRYLEPLIGAGARSVVLGCTHFPLLRAPIEAEAAALAGGPIPIVDSASATAEDVASFLAERGLATSRVGAGSLALLVTDLPKSFAAVASRFLGEAVGGDGGSRSPTHVETDGGSRSPTHVETDGGSRSPTHVETDGGSRSPTHVGTDGGSRSPADVGTDGGQAPPRGIDVEQIDL</sequence>
<evidence type="ECO:0000256" key="8">
    <source>
        <dbReference type="SAM" id="MobiDB-lite"/>
    </source>
</evidence>
<keyword evidence="4 7" id="KW-0573">Peptidoglycan synthesis</keyword>
<dbReference type="AlphaFoldDB" id="A0A2L0EZ85"/>
<reference evidence="9 10" key="1">
    <citation type="submission" date="2015-09" db="EMBL/GenBank/DDBJ databases">
        <title>Sorangium comparison.</title>
        <authorList>
            <person name="Zaburannyi N."/>
            <person name="Bunk B."/>
            <person name="Overmann J."/>
            <person name="Mueller R."/>
        </authorList>
    </citation>
    <scope>NUCLEOTIDE SEQUENCE [LARGE SCALE GENOMIC DNA]</scope>
    <source>
        <strain evidence="9 10">So ce26</strain>
    </source>
</reference>
<comment type="similarity">
    <text evidence="7">Belongs to the aspartate/glutamate racemases family.</text>
</comment>
<evidence type="ECO:0000256" key="6">
    <source>
        <dbReference type="ARBA" id="ARBA00023316"/>
    </source>
</evidence>
<keyword evidence="6 7" id="KW-0961">Cell wall biogenesis/degradation</keyword>
<gene>
    <name evidence="7 9" type="primary">murI</name>
    <name evidence="9" type="ORF">SOCE26_060930</name>
</gene>
<evidence type="ECO:0000313" key="10">
    <source>
        <dbReference type="Proteomes" id="UP000238348"/>
    </source>
</evidence>
<dbReference type="InterPro" id="IPR004391">
    <property type="entry name" value="Glu_race"/>
</dbReference>
<dbReference type="Pfam" id="PF01177">
    <property type="entry name" value="Asp_Glu_race"/>
    <property type="match status" value="1"/>
</dbReference>
<evidence type="ECO:0000256" key="1">
    <source>
        <dbReference type="ARBA" id="ARBA00001602"/>
    </source>
</evidence>
<comment type="function">
    <text evidence="7">Provides the (R)-glutamate required for cell wall biosynthesis.</text>
</comment>
<dbReference type="Gene3D" id="3.40.50.1860">
    <property type="match status" value="2"/>
</dbReference>
<evidence type="ECO:0000256" key="4">
    <source>
        <dbReference type="ARBA" id="ARBA00022984"/>
    </source>
</evidence>
<dbReference type="GO" id="GO:0071555">
    <property type="term" value="P:cell wall organization"/>
    <property type="evidence" value="ECO:0007669"/>
    <property type="project" value="UniProtKB-KW"/>
</dbReference>
<feature type="region of interest" description="Disordered" evidence="8">
    <location>
        <begin position="263"/>
        <end position="343"/>
    </location>
</feature>
<keyword evidence="3 7" id="KW-0133">Cell shape</keyword>
<dbReference type="PANTHER" id="PTHR21198:SF2">
    <property type="entry name" value="GLUTAMATE RACEMASE"/>
    <property type="match status" value="1"/>
</dbReference>
<evidence type="ECO:0000313" key="9">
    <source>
        <dbReference type="EMBL" id="AUX44627.1"/>
    </source>
</evidence>
<dbReference type="EMBL" id="CP012673">
    <property type="protein sequence ID" value="AUX44627.1"/>
    <property type="molecule type" value="Genomic_DNA"/>
</dbReference>
<accession>A0A2L0EZ85</accession>
<dbReference type="GO" id="GO:0008360">
    <property type="term" value="P:regulation of cell shape"/>
    <property type="evidence" value="ECO:0007669"/>
    <property type="project" value="UniProtKB-KW"/>
</dbReference>